<gene>
    <name evidence="2" type="ORF">EAX61_10390</name>
</gene>
<dbReference type="RefSeq" id="WP_121917621.1">
    <property type="nucleotide sequence ID" value="NZ_REFV01000009.1"/>
</dbReference>
<keyword evidence="3" id="KW-1185">Reference proteome</keyword>
<dbReference type="AlphaFoldDB" id="A0A3M0G053"/>
<feature type="signal peptide" evidence="1">
    <location>
        <begin position="1"/>
        <end position="19"/>
    </location>
</feature>
<accession>A0A3M0G053</accession>
<evidence type="ECO:0000313" key="2">
    <source>
        <dbReference type="EMBL" id="RMB58018.1"/>
    </source>
</evidence>
<feature type="chain" id="PRO_5018091489" evidence="1">
    <location>
        <begin position="20"/>
        <end position="404"/>
    </location>
</feature>
<comment type="caution">
    <text evidence="2">The sequence shown here is derived from an EMBL/GenBank/DDBJ whole genome shotgun (WGS) entry which is preliminary data.</text>
</comment>
<proteinExistence type="predicted"/>
<sequence>MRTLILLLVTICTITTVRANTGKKLSSAIYDTGHGDVHIMHSQNGGKAIGIYNQRGHILLSSFTISGRGTQYTGMFTNQNTKGIVSFMPQSNRSWKGNWRWTSDPNKNYWRGTWNGNFKNPLPVNSRTLTRTFFTNHGKLELMDAQYGKTAGFLYANSGKVYYVYGDNYMDASGIVHFNGKIGLDENINSPSHKKISVRLHGGMHGTIFLDGKDRELKGIFPELKKVRFTLEKIKNYESGRGNEVKASANLEAIVRDQFSNQYVKTLYNVNNKKWEKNKEYPINQTFNFDVFYNSKTGKFYSELDLRLNLISSRTYQVSNAQENLVSATINLDDIIRFLNADIHKNSFQNGPDGRMRIPGSDHTFWVEQPYPNIAYNRTVRGYGFAQFSNNYKWGYFYKIEVLN</sequence>
<dbReference type="Proteomes" id="UP000281985">
    <property type="component" value="Unassembled WGS sequence"/>
</dbReference>
<organism evidence="2 3">
    <name type="scientific">Dokdonia sinensis</name>
    <dbReference type="NCBI Taxonomy" id="2479847"/>
    <lineage>
        <taxon>Bacteria</taxon>
        <taxon>Pseudomonadati</taxon>
        <taxon>Bacteroidota</taxon>
        <taxon>Flavobacteriia</taxon>
        <taxon>Flavobacteriales</taxon>
        <taxon>Flavobacteriaceae</taxon>
        <taxon>Dokdonia</taxon>
    </lineage>
</organism>
<keyword evidence="1" id="KW-0732">Signal</keyword>
<reference evidence="2 3" key="1">
    <citation type="submission" date="2018-10" db="EMBL/GenBank/DDBJ databases">
        <title>Dokdonia luteus sp. nov., isolated from sea water.</title>
        <authorList>
            <person name="Zhou L.Y."/>
            <person name="Du Z.J."/>
        </authorList>
    </citation>
    <scope>NUCLEOTIDE SEQUENCE [LARGE SCALE GENOMIC DNA]</scope>
    <source>
        <strain evidence="2 3">SH27</strain>
    </source>
</reference>
<dbReference type="EMBL" id="REFV01000009">
    <property type="protein sequence ID" value="RMB58018.1"/>
    <property type="molecule type" value="Genomic_DNA"/>
</dbReference>
<evidence type="ECO:0000256" key="1">
    <source>
        <dbReference type="SAM" id="SignalP"/>
    </source>
</evidence>
<dbReference type="OrthoDB" id="1142855at2"/>
<protein>
    <submittedName>
        <fullName evidence="2">Uncharacterized protein</fullName>
    </submittedName>
</protein>
<evidence type="ECO:0000313" key="3">
    <source>
        <dbReference type="Proteomes" id="UP000281985"/>
    </source>
</evidence>
<name>A0A3M0G053_9FLAO</name>